<name>A0AAV3X2G1_9CYAN</name>
<dbReference type="GO" id="GO:0046872">
    <property type="term" value="F:metal ion binding"/>
    <property type="evidence" value="ECO:0007669"/>
    <property type="project" value="UniProtKB-KW"/>
</dbReference>
<dbReference type="PROSITE" id="PS51918">
    <property type="entry name" value="RADICAL_SAM"/>
    <property type="match status" value="1"/>
</dbReference>
<dbReference type="InterPro" id="IPR013785">
    <property type="entry name" value="Aldolase_TIM"/>
</dbReference>
<keyword evidence="2" id="KW-0004">4Fe-4S</keyword>
<dbReference type="SFLD" id="SFLDS00029">
    <property type="entry name" value="Radical_SAM"/>
    <property type="match status" value="1"/>
</dbReference>
<dbReference type="GO" id="GO:0003824">
    <property type="term" value="F:catalytic activity"/>
    <property type="evidence" value="ECO:0007669"/>
    <property type="project" value="InterPro"/>
</dbReference>
<evidence type="ECO:0000313" key="9">
    <source>
        <dbReference type="Proteomes" id="UP001050975"/>
    </source>
</evidence>
<dbReference type="PANTHER" id="PTHR43787">
    <property type="entry name" value="FEMO COFACTOR BIOSYNTHESIS PROTEIN NIFB-RELATED"/>
    <property type="match status" value="1"/>
</dbReference>
<dbReference type="InterPro" id="IPR023885">
    <property type="entry name" value="4Fe4S-binding_SPASM_dom"/>
</dbReference>
<evidence type="ECO:0000256" key="5">
    <source>
        <dbReference type="ARBA" id="ARBA00023004"/>
    </source>
</evidence>
<dbReference type="NCBIfam" id="TIGR04085">
    <property type="entry name" value="rSAM_more_4Fe4S"/>
    <property type="match status" value="1"/>
</dbReference>
<dbReference type="InterPro" id="IPR058240">
    <property type="entry name" value="rSAM_sf"/>
</dbReference>
<dbReference type="InterPro" id="IPR007197">
    <property type="entry name" value="rSAM"/>
</dbReference>
<dbReference type="EMBL" id="BLAY01000001">
    <property type="protein sequence ID" value="GET35361.1"/>
    <property type="molecule type" value="Genomic_DNA"/>
</dbReference>
<evidence type="ECO:0000256" key="3">
    <source>
        <dbReference type="ARBA" id="ARBA00022691"/>
    </source>
</evidence>
<dbReference type="PANTHER" id="PTHR43787:SF3">
    <property type="entry name" value="ARYLSULFATASE REGULATORY PROTEIN"/>
    <property type="match status" value="1"/>
</dbReference>
<proteinExistence type="predicted"/>
<comment type="cofactor">
    <cofactor evidence="1">
        <name>[4Fe-4S] cluster</name>
        <dbReference type="ChEBI" id="CHEBI:49883"/>
    </cofactor>
</comment>
<dbReference type="Pfam" id="PF04055">
    <property type="entry name" value="Radical_SAM"/>
    <property type="match status" value="1"/>
</dbReference>
<keyword evidence="4" id="KW-0479">Metal-binding</keyword>
<organism evidence="8 9">
    <name type="scientific">Microseira wollei NIES-4236</name>
    <dbReference type="NCBI Taxonomy" id="2530354"/>
    <lineage>
        <taxon>Bacteria</taxon>
        <taxon>Bacillati</taxon>
        <taxon>Cyanobacteriota</taxon>
        <taxon>Cyanophyceae</taxon>
        <taxon>Oscillatoriophycideae</taxon>
        <taxon>Aerosakkonematales</taxon>
        <taxon>Aerosakkonemataceae</taxon>
        <taxon>Microseira</taxon>
    </lineage>
</organism>
<evidence type="ECO:0000256" key="1">
    <source>
        <dbReference type="ARBA" id="ARBA00001966"/>
    </source>
</evidence>
<dbReference type="GO" id="GO:0051539">
    <property type="term" value="F:4 iron, 4 sulfur cluster binding"/>
    <property type="evidence" value="ECO:0007669"/>
    <property type="project" value="UniProtKB-KW"/>
</dbReference>
<evidence type="ECO:0000259" key="7">
    <source>
        <dbReference type="PROSITE" id="PS51918"/>
    </source>
</evidence>
<keyword evidence="9" id="KW-1185">Reference proteome</keyword>
<dbReference type="AlphaFoldDB" id="A0AAV3X2G1"/>
<reference evidence="8" key="1">
    <citation type="submission" date="2019-10" db="EMBL/GenBank/DDBJ databases">
        <title>Draft genome sequece of Microseira wollei NIES-4236.</title>
        <authorList>
            <person name="Yamaguchi H."/>
            <person name="Suzuki S."/>
            <person name="Kawachi M."/>
        </authorList>
    </citation>
    <scope>NUCLEOTIDE SEQUENCE</scope>
    <source>
        <strain evidence="8">NIES-4236</strain>
    </source>
</reference>
<dbReference type="SUPFAM" id="SSF102114">
    <property type="entry name" value="Radical SAM enzymes"/>
    <property type="match status" value="1"/>
</dbReference>
<dbReference type="RefSeq" id="WP_226572698.1">
    <property type="nucleotide sequence ID" value="NZ_BLAY01000001.1"/>
</dbReference>
<accession>A0AAV3X2G1</accession>
<sequence length="442" mass="50465">MMMKPSKLNFRTHYKPTNETLLFNTLTGAFFALDEETIAKVDRIFYTGDSCNEDQLIQELTEQGFLVSDEFDEVAVVLERSRLGIRDSNRLDVIIMPNMNCNFACPYCYEDHQKSAMSDEVEERLVTWLEKMIPRFKVVLISWFGGEPLLSYDTVARVQEKARNLCQESNVSFSSHITTNGYLLSPERSQKLTELGLYSYQITMDGPPKIHNQMRVLRGGGDSFDRVMSNICSLAKTHPEVSVKLRINYNDANINTIPDLLHLFPEDVRSNLNIVCERIFGEEYGKFLDPMPERQVATTVEDIYEYARRLGFTVTMNDLSPGKLTYCYADRVNQFVLNYNGDVFKCTVGKFKTEDRLGFLGIDGTILWEGEKLNQWNSIAAFEDKCLSCTFMPMCMGGCRKLRGIEGTVGEDCTLPFSGLDKRLQHRYATECGQNINIIVGK</sequence>
<gene>
    <name evidence="8" type="ORF">MiSe_01030</name>
</gene>
<evidence type="ECO:0000256" key="4">
    <source>
        <dbReference type="ARBA" id="ARBA00022723"/>
    </source>
</evidence>
<evidence type="ECO:0000256" key="6">
    <source>
        <dbReference type="ARBA" id="ARBA00023014"/>
    </source>
</evidence>
<dbReference type="CDD" id="cd01335">
    <property type="entry name" value="Radical_SAM"/>
    <property type="match status" value="1"/>
</dbReference>
<dbReference type="Gene3D" id="3.20.20.70">
    <property type="entry name" value="Aldolase class I"/>
    <property type="match status" value="1"/>
</dbReference>
<dbReference type="Proteomes" id="UP001050975">
    <property type="component" value="Unassembled WGS sequence"/>
</dbReference>
<comment type="caution">
    <text evidence="8">The sequence shown here is derived from an EMBL/GenBank/DDBJ whole genome shotgun (WGS) entry which is preliminary data.</text>
</comment>
<keyword evidence="3" id="KW-0949">S-adenosyl-L-methionine</keyword>
<protein>
    <recommendedName>
        <fullName evidence="7">Radical SAM core domain-containing protein</fullName>
    </recommendedName>
</protein>
<evidence type="ECO:0000256" key="2">
    <source>
        <dbReference type="ARBA" id="ARBA00022485"/>
    </source>
</evidence>
<feature type="domain" description="Radical SAM core" evidence="7">
    <location>
        <begin position="85"/>
        <end position="313"/>
    </location>
</feature>
<evidence type="ECO:0000313" key="8">
    <source>
        <dbReference type="EMBL" id="GET35361.1"/>
    </source>
</evidence>
<dbReference type="SFLD" id="SFLDG01067">
    <property type="entry name" value="SPASM/twitch_domain_containing"/>
    <property type="match status" value="1"/>
</dbReference>
<keyword evidence="5" id="KW-0408">Iron</keyword>
<keyword evidence="6" id="KW-0411">Iron-sulfur</keyword>